<comment type="caution">
    <text evidence="2">The sequence shown here is derived from an EMBL/GenBank/DDBJ whole genome shotgun (WGS) entry which is preliminary data.</text>
</comment>
<evidence type="ECO:0000313" key="3">
    <source>
        <dbReference type="Proteomes" id="UP001217485"/>
    </source>
</evidence>
<organism evidence="2 3">
    <name type="scientific">Sorangium atrum</name>
    <dbReference type="NCBI Taxonomy" id="2995308"/>
    <lineage>
        <taxon>Bacteria</taxon>
        <taxon>Pseudomonadati</taxon>
        <taxon>Myxococcota</taxon>
        <taxon>Polyangia</taxon>
        <taxon>Polyangiales</taxon>
        <taxon>Polyangiaceae</taxon>
        <taxon>Sorangium</taxon>
    </lineage>
</organism>
<dbReference type="PANTHER" id="PTHR14119:SF3">
    <property type="entry name" value="ISOCHORISMATASE DOMAIN-CONTAINING PROTEIN 2"/>
    <property type="match status" value="1"/>
</dbReference>
<gene>
    <name evidence="2" type="ORF">POL72_19405</name>
</gene>
<dbReference type="InterPro" id="IPR050993">
    <property type="entry name" value="Isochorismatase_domain"/>
</dbReference>
<dbReference type="EMBL" id="JAQNDK010000002">
    <property type="protein sequence ID" value="MDC0679917.1"/>
    <property type="molecule type" value="Genomic_DNA"/>
</dbReference>
<reference evidence="2 3" key="1">
    <citation type="submission" date="2023-01" db="EMBL/GenBank/DDBJ databases">
        <title>Minimal conservation of predation-associated metabolite biosynthetic gene clusters underscores biosynthetic potential of Myxococcota including descriptions for ten novel species: Archangium lansinium sp. nov., Myxococcus landrumus sp. nov., Nannocystis bai.</title>
        <authorList>
            <person name="Ahearne A."/>
            <person name="Stevens C."/>
            <person name="Dowd S."/>
        </authorList>
    </citation>
    <scope>NUCLEOTIDE SEQUENCE [LARGE SCALE GENOMIC DNA]</scope>
    <source>
        <strain evidence="2 3">WIWO2</strain>
    </source>
</reference>
<dbReference type="SUPFAM" id="SSF52499">
    <property type="entry name" value="Isochorismatase-like hydrolases"/>
    <property type="match status" value="1"/>
</dbReference>
<dbReference type="Proteomes" id="UP001217485">
    <property type="component" value="Unassembled WGS sequence"/>
</dbReference>
<evidence type="ECO:0000313" key="2">
    <source>
        <dbReference type="EMBL" id="MDC0679917.1"/>
    </source>
</evidence>
<sequence length="188" mass="19851">MQRIEPADSAVIVIDVQEKLAAAMPAPQMDALTRAATVLIEAARRLGAAIIATEQYPAGLGPTIAPIAERLAQAGAPVIPKMEFSACGSAEFERALRTSTGRAPRAAIVVGVEAHVCVFQTVRDLAARGVLVQVPLDGVASRRDDHRLAGLDLCRAAGATITTAETVVFDWLKIAGTDDFKQLSKLIR</sequence>
<dbReference type="PANTHER" id="PTHR14119">
    <property type="entry name" value="HYDROLASE"/>
    <property type="match status" value="1"/>
</dbReference>
<evidence type="ECO:0000259" key="1">
    <source>
        <dbReference type="Pfam" id="PF00857"/>
    </source>
</evidence>
<dbReference type="InterPro" id="IPR036380">
    <property type="entry name" value="Isochorismatase-like_sf"/>
</dbReference>
<proteinExistence type="predicted"/>
<accession>A0ABT5C0N6</accession>
<feature type="domain" description="Isochorismatase-like" evidence="1">
    <location>
        <begin position="9"/>
        <end position="165"/>
    </location>
</feature>
<dbReference type="InterPro" id="IPR000868">
    <property type="entry name" value="Isochorismatase-like_dom"/>
</dbReference>
<dbReference type="Gene3D" id="3.40.50.850">
    <property type="entry name" value="Isochorismatase-like"/>
    <property type="match status" value="1"/>
</dbReference>
<dbReference type="RefSeq" id="WP_272096929.1">
    <property type="nucleotide sequence ID" value="NZ_JAQNDK010000002.1"/>
</dbReference>
<dbReference type="Pfam" id="PF00857">
    <property type="entry name" value="Isochorismatase"/>
    <property type="match status" value="1"/>
</dbReference>
<keyword evidence="3" id="KW-1185">Reference proteome</keyword>
<protein>
    <submittedName>
        <fullName evidence="2">Isochorismatase family protein</fullName>
    </submittedName>
</protein>
<name>A0ABT5C0N6_9BACT</name>